<dbReference type="EMBL" id="GL378350">
    <property type="protein sequence ID" value="EFJ46588.1"/>
    <property type="molecule type" value="Genomic_DNA"/>
</dbReference>
<reference evidence="2 3" key="1">
    <citation type="journal article" date="2010" name="Science">
        <title>Genomic analysis of organismal complexity in the multicellular green alga Volvox carteri.</title>
        <authorList>
            <person name="Prochnik S.E."/>
            <person name="Umen J."/>
            <person name="Nedelcu A.M."/>
            <person name="Hallmann A."/>
            <person name="Miller S.M."/>
            <person name="Nishii I."/>
            <person name="Ferris P."/>
            <person name="Kuo A."/>
            <person name="Mitros T."/>
            <person name="Fritz-Laylin L.K."/>
            <person name="Hellsten U."/>
            <person name="Chapman J."/>
            <person name="Simakov O."/>
            <person name="Rensing S.A."/>
            <person name="Terry A."/>
            <person name="Pangilinan J."/>
            <person name="Kapitonov V."/>
            <person name="Jurka J."/>
            <person name="Salamov A."/>
            <person name="Shapiro H."/>
            <person name="Schmutz J."/>
            <person name="Grimwood J."/>
            <person name="Lindquist E."/>
            <person name="Lucas S."/>
            <person name="Grigoriev I.V."/>
            <person name="Schmitt R."/>
            <person name="Kirk D."/>
            <person name="Rokhsar D.S."/>
        </authorList>
    </citation>
    <scope>NUCLEOTIDE SEQUENCE [LARGE SCALE GENOMIC DNA]</scope>
    <source>
        <strain evidence="3">f. Nagariensis / Eve</strain>
    </source>
</reference>
<dbReference type="eggNOG" id="ENOG502T0MM">
    <property type="taxonomic scope" value="Eukaryota"/>
</dbReference>
<feature type="region of interest" description="Disordered" evidence="1">
    <location>
        <begin position="358"/>
        <end position="383"/>
    </location>
</feature>
<gene>
    <name evidence="2" type="ORF">VOLCADRAFT_105495</name>
</gene>
<organism evidence="3">
    <name type="scientific">Volvox carteri f. nagariensis</name>
    <dbReference type="NCBI Taxonomy" id="3068"/>
    <lineage>
        <taxon>Eukaryota</taxon>
        <taxon>Viridiplantae</taxon>
        <taxon>Chlorophyta</taxon>
        <taxon>core chlorophytes</taxon>
        <taxon>Chlorophyceae</taxon>
        <taxon>CS clade</taxon>
        <taxon>Chlamydomonadales</taxon>
        <taxon>Volvocaceae</taxon>
        <taxon>Volvox</taxon>
    </lineage>
</organism>
<feature type="region of interest" description="Disordered" evidence="1">
    <location>
        <begin position="87"/>
        <end position="127"/>
    </location>
</feature>
<keyword evidence="3" id="KW-1185">Reference proteome</keyword>
<feature type="region of interest" description="Disordered" evidence="1">
    <location>
        <begin position="192"/>
        <end position="212"/>
    </location>
</feature>
<evidence type="ECO:0000313" key="3">
    <source>
        <dbReference type="Proteomes" id="UP000001058"/>
    </source>
</evidence>
<feature type="compositionally biased region" description="Low complexity" evidence="1">
    <location>
        <begin position="551"/>
        <end position="562"/>
    </location>
</feature>
<evidence type="ECO:0000313" key="2">
    <source>
        <dbReference type="EMBL" id="EFJ46588.1"/>
    </source>
</evidence>
<sequence length="1067" mass="109853">MQVPSAAVAISTDVAGVEEATTLLAKKACAPLRHRIRKFDLESDLQDLTDICANVYGGTDYMPRIIHRIAKDPGVLVLAAESLLSGDAEQQPDEVEEPGQQQEQQQQVQRQEQAEGTDSQTGSSKPFSINGISSMVAMLCRSDGMVSLSIPLVSLWQFVVSGEATPYGYTGCGPSAPPSLHVVPAQLLQPQLPTSGAHADPPASSASTPVAAATPRSATAAAGPIRQIVTCTVTYNTAAQRIIGRQLSGPLYEVEIWPGPPLLEEYEAAGAWVRGVGLKPGTPSMIDWLPNVREVLGADVAAQALLPHWRRVTSDCELRAAVAQLLYGRSGSGTSALAADGCAGISAARGADGLCDGGQDGASDAGPVTMATSSSGRPPIPGSLTEQPDTDFLWLPMPYDLWPLEGAFIQRELAEGNIWLLAEPATEGSHSLRGQVVPMASAGTEDSNAKDGAIVGVMVLTHFETLSRVCAGILARNNAVVHAAIAHAGRLQPHFMASVLRVPAGCKRSKPALNLGLPNTDVTEGTVGTGTMELVPPSPVPSPLSPPAARPPASGRGAVARRNNGDGRQSAAAAAAAAIAATAPLRTPECKVGRSCQGDADKVKQRPRDPVLRSKIMVLDVAAAAGQLAKGTGASGLDDAAAASGPRTRRSVARTNQQPVLDKDRLPATSKARGLGRGVSARPAQQAAATPGTCAKRDDGALDSGTRTAPQGDIPSGAKSRPTRFAAAAAAAGITAAATAGTTPAGLTQAPLQHQQQPAAGPMQALPVVRESQDAQDDDEASRPKKRPRKGPVQETTHEAEAGKQAVIQGGKDAGSDAAGPVPIPLPVQVQGPSPSSTPRRRLDPVLRFPVKLMHFGPLRPRASQVDAAAAAAAARDAAVIDRGAEPEGNKGDGAICGLKSLDVAPREGENLSCPRVGARDSRSLCRANGDRPTCRNAAGDVASAPAEDGLNLTAMVSPVSTAVVATAAMVAPVTEGAVVVVAGIVEPAGDVRQKEQGQHGGGTIGRDGRARRQILGSRGVERYVPAAVYLRCGPFLGKSPRPLSGLRPTAWQATLGMLCSTVHQPV</sequence>
<proteinExistence type="predicted"/>
<evidence type="ECO:0000256" key="1">
    <source>
        <dbReference type="SAM" id="MobiDB-lite"/>
    </source>
</evidence>
<feature type="region of interest" description="Disordered" evidence="1">
    <location>
        <begin position="527"/>
        <end position="571"/>
    </location>
</feature>
<dbReference type="OrthoDB" id="540593at2759"/>
<feature type="compositionally biased region" description="Pro residues" evidence="1">
    <location>
        <begin position="536"/>
        <end position="550"/>
    </location>
</feature>
<feature type="compositionally biased region" description="Low complexity" evidence="1">
    <location>
        <begin position="631"/>
        <end position="645"/>
    </location>
</feature>
<dbReference type="GeneID" id="9628619"/>
<protein>
    <submittedName>
        <fullName evidence="2">Uncharacterized protein</fullName>
    </submittedName>
</protein>
<feature type="compositionally biased region" description="Low complexity" evidence="1">
    <location>
        <begin position="98"/>
        <end position="116"/>
    </location>
</feature>
<accession>D8U181</accession>
<name>D8U181_VOLCA</name>
<dbReference type="Proteomes" id="UP000001058">
    <property type="component" value="Unassembled WGS sequence"/>
</dbReference>
<feature type="region of interest" description="Disordered" evidence="1">
    <location>
        <begin position="769"/>
        <end position="842"/>
    </location>
</feature>
<dbReference type="AlphaFoldDB" id="D8U181"/>
<feature type="compositionally biased region" description="Low complexity" evidence="1">
    <location>
        <begin position="195"/>
        <end position="212"/>
    </location>
</feature>
<feature type="compositionally biased region" description="Polar residues" evidence="1">
    <location>
        <begin position="117"/>
        <end position="127"/>
    </location>
</feature>
<dbReference type="RefSeq" id="XP_002952445.1">
    <property type="nucleotide sequence ID" value="XM_002952399.1"/>
</dbReference>
<feature type="region of interest" description="Disordered" evidence="1">
    <location>
        <begin position="631"/>
        <end position="722"/>
    </location>
</feature>
<dbReference type="KEGG" id="vcn:VOLCADRAFT_105495"/>
<dbReference type="InParanoid" id="D8U181"/>